<dbReference type="Gene3D" id="3.40.50.2300">
    <property type="match status" value="1"/>
</dbReference>
<dbReference type="InterPro" id="IPR036890">
    <property type="entry name" value="HATPase_C_sf"/>
</dbReference>
<evidence type="ECO:0000256" key="1">
    <source>
        <dbReference type="ARBA" id="ARBA00000085"/>
    </source>
</evidence>
<dbReference type="InterPro" id="IPR013655">
    <property type="entry name" value="PAS_fold_3"/>
</dbReference>
<dbReference type="InterPro" id="IPR000014">
    <property type="entry name" value="PAS"/>
</dbReference>
<dbReference type="InterPro" id="IPR035965">
    <property type="entry name" value="PAS-like_dom_sf"/>
</dbReference>
<evidence type="ECO:0000256" key="2">
    <source>
        <dbReference type="ARBA" id="ARBA00012438"/>
    </source>
</evidence>
<dbReference type="PANTHER" id="PTHR43047">
    <property type="entry name" value="TWO-COMPONENT HISTIDINE PROTEIN KINASE"/>
    <property type="match status" value="1"/>
</dbReference>
<dbReference type="InterPro" id="IPR036097">
    <property type="entry name" value="HisK_dim/P_sf"/>
</dbReference>
<dbReference type="PROSITE" id="PS50113">
    <property type="entry name" value="PAC"/>
    <property type="match status" value="1"/>
</dbReference>
<dbReference type="GO" id="GO:0009927">
    <property type="term" value="F:histidine phosphotransfer kinase activity"/>
    <property type="evidence" value="ECO:0007669"/>
    <property type="project" value="TreeGrafter"/>
</dbReference>
<dbReference type="GO" id="GO:0005886">
    <property type="term" value="C:plasma membrane"/>
    <property type="evidence" value="ECO:0007669"/>
    <property type="project" value="TreeGrafter"/>
</dbReference>
<proteinExistence type="predicted"/>
<dbReference type="SMART" id="SM00388">
    <property type="entry name" value="HisKA"/>
    <property type="match status" value="1"/>
</dbReference>
<feature type="domain" description="Response regulatory" evidence="9">
    <location>
        <begin position="979"/>
        <end position="1111"/>
    </location>
</feature>
<feature type="domain" description="PAC" evidence="11">
    <location>
        <begin position="596"/>
        <end position="650"/>
    </location>
</feature>
<evidence type="ECO:0000259" key="8">
    <source>
        <dbReference type="PROSITE" id="PS50109"/>
    </source>
</evidence>
<feature type="domain" description="PAS" evidence="10">
    <location>
        <begin position="518"/>
        <end position="593"/>
    </location>
</feature>
<evidence type="ECO:0000259" key="10">
    <source>
        <dbReference type="PROSITE" id="PS50112"/>
    </source>
</evidence>
<evidence type="ECO:0000256" key="4">
    <source>
        <dbReference type="ARBA" id="ARBA00022679"/>
    </source>
</evidence>
<dbReference type="PROSITE" id="PS50110">
    <property type="entry name" value="RESPONSE_REGULATORY"/>
    <property type="match status" value="1"/>
</dbReference>
<dbReference type="InterPro" id="IPR011006">
    <property type="entry name" value="CheY-like_superfamily"/>
</dbReference>
<dbReference type="STRING" id="1043004.A0A074XEE2"/>
<dbReference type="SUPFAM" id="SSF47384">
    <property type="entry name" value="Homodimeric domain of signal transducing histidine kinase"/>
    <property type="match status" value="1"/>
</dbReference>
<dbReference type="SUPFAM" id="SSF55785">
    <property type="entry name" value="PYP-like sensor domain (PAS domain)"/>
    <property type="match status" value="1"/>
</dbReference>
<dbReference type="InterPro" id="IPR004358">
    <property type="entry name" value="Sig_transdc_His_kin-like_C"/>
</dbReference>
<feature type="region of interest" description="Disordered" evidence="7">
    <location>
        <begin position="108"/>
        <end position="154"/>
    </location>
</feature>
<name>A0A074XEE2_9PEZI</name>
<comment type="catalytic activity">
    <reaction evidence="1">
        <text>ATP + protein L-histidine = ADP + protein N-phospho-L-histidine.</text>
        <dbReference type="EC" id="2.7.13.3"/>
    </reaction>
</comment>
<evidence type="ECO:0000259" key="11">
    <source>
        <dbReference type="PROSITE" id="PS50113"/>
    </source>
</evidence>
<dbReference type="Gene3D" id="3.30.565.10">
    <property type="entry name" value="Histidine kinase-like ATPase, C-terminal domain"/>
    <property type="match status" value="1"/>
</dbReference>
<dbReference type="CDD" id="cd17546">
    <property type="entry name" value="REC_hyHK_CKI1_RcsC-like"/>
    <property type="match status" value="1"/>
</dbReference>
<evidence type="ECO:0000256" key="6">
    <source>
        <dbReference type="PROSITE-ProRule" id="PRU00169"/>
    </source>
</evidence>
<keyword evidence="5" id="KW-0418">Kinase</keyword>
<dbReference type="InterPro" id="IPR003594">
    <property type="entry name" value="HATPase_dom"/>
</dbReference>
<sequence>MLPLPVASAPLPIELDSLVDFVADDDRPTFILDHATTNIVYRNNAFDALIATVPPSSSFPSWLVSLLDAACLGARPAPRTTETLATFDDRVWSRKRIGTSWVTVTCHGPVHNRPSPAVPQQGFGRASAPDANSLKRQESDTGSTISSSTDYSNASSLDLDTPFEQLTVDWLLSSKPLPDAWFDSLHSLDWANTTVGPIQSWDPMMRQMFSTILSSEEPRVLLWGNDMLNLYNEHARFVYGDTFPGSLGVPLEQVWGEAVCADLSKMIRSGIKKGKPICQRNHELILARHGFPESLFFDVVFLPIPSPDGRYLGVITEFNEITEKVLQRNRQEISKSLLESFSKVSDLHQLWQTFVETVNHNSRDLSYAIVYTTTGNQCPETFELEASCNVDSPEQYSPRGIIAAVESANGQVFSLQRSKNTLPLPLAVPVPDVGSVDTAYVLPIIGLDGVHVRAIVVLGLDPRRALSPSIRQFAESIRDMLFKSAALYSLPSEHRESRDVSRALAQQLETMTLKAEESEQNFSRMLRDAPIGMCMHREDGHCVYVNDVCLELLGMSKVEFYKAAEVGLAWRDAVHEEDFEAVSQIWSSAIEKGTAVSAEFRVKAACSEQDVRWLEISAQQRHDKEGNLEYLYVWLRDISSRKQLAEQKLQDALETKRRSEIFIDMISHEMRNPLGAILLLADGILTSLPPIPDGDQASVLTPDLRHTLLDTAANIQLCAKHMKQIAEEVLTFSRLDSKLLVLSPEKIRPLETVQSVLKMVKAELDYDRIQGSVEIQKSYLDLAIDNVLLDPGRLSQVILNLMTNAIKFTKNSSNRNIVISLAASRTKPTAEDCRVMLVEPRGDKPVKVARRMSITDDPIGEDVFLIFSVRDTGCGLTPTEMGHLFHRFSQASPKTYKQYGGSGLGLFISRELVELQGGQIGVHSEFGKGSTFAFYVETARIETPVELPAAQQVQTSDGDLPRVVDGRIAQKTHAPDLHVLVVVEDNAINQKILAQQLRKTGCAKVHVADHGLDALEILSSTTFHKSAGVEQIPLSVILLDVEMPIMDGLTCARRIRELEQMKEIVRHVPIIGITANARVEQIASCIEAGMDEVVTKPFRVMDLLPRILALVNQHTPIL</sequence>
<dbReference type="SUPFAM" id="SSF52172">
    <property type="entry name" value="CheY-like"/>
    <property type="match status" value="1"/>
</dbReference>
<dbReference type="CDD" id="cd00130">
    <property type="entry name" value="PAS"/>
    <property type="match status" value="1"/>
</dbReference>
<dbReference type="EC" id="2.7.13.3" evidence="2"/>
<dbReference type="NCBIfam" id="TIGR00229">
    <property type="entry name" value="sensory_box"/>
    <property type="match status" value="1"/>
</dbReference>
<evidence type="ECO:0000256" key="7">
    <source>
        <dbReference type="SAM" id="MobiDB-lite"/>
    </source>
</evidence>
<reference evidence="12 13" key="1">
    <citation type="journal article" date="2014" name="BMC Genomics">
        <title>Genome sequencing of four Aureobasidium pullulans varieties: biotechnological potential, stress tolerance, and description of new species.</title>
        <authorList>
            <person name="Gostin Ar C."/>
            <person name="Ohm R.A."/>
            <person name="Kogej T."/>
            <person name="Sonjak S."/>
            <person name="Turk M."/>
            <person name="Zajc J."/>
            <person name="Zalar P."/>
            <person name="Grube M."/>
            <person name="Sun H."/>
            <person name="Han J."/>
            <person name="Sharma A."/>
            <person name="Chiniquy J."/>
            <person name="Ngan C.Y."/>
            <person name="Lipzen A."/>
            <person name="Barry K."/>
            <person name="Grigoriev I.V."/>
            <person name="Gunde-Cimerman N."/>
        </authorList>
    </citation>
    <scope>NUCLEOTIDE SEQUENCE [LARGE SCALE GENOMIC DNA]</scope>
    <source>
        <strain evidence="12 13">CBS 147.97</strain>
    </source>
</reference>
<dbReference type="Pfam" id="PF00512">
    <property type="entry name" value="HisKA"/>
    <property type="match status" value="1"/>
</dbReference>
<accession>A0A074XEE2</accession>
<dbReference type="GO" id="GO:0000155">
    <property type="term" value="F:phosphorelay sensor kinase activity"/>
    <property type="evidence" value="ECO:0007669"/>
    <property type="project" value="InterPro"/>
</dbReference>
<dbReference type="Gene3D" id="1.10.287.130">
    <property type="match status" value="1"/>
</dbReference>
<keyword evidence="4" id="KW-0808">Transferase</keyword>
<keyword evidence="3 6" id="KW-0597">Phosphoprotein</keyword>
<dbReference type="AlphaFoldDB" id="A0A074XEE2"/>
<evidence type="ECO:0000256" key="5">
    <source>
        <dbReference type="ARBA" id="ARBA00022777"/>
    </source>
</evidence>
<dbReference type="RefSeq" id="XP_013426962.1">
    <property type="nucleotide sequence ID" value="XM_013571508.1"/>
</dbReference>
<dbReference type="Pfam" id="PF08447">
    <property type="entry name" value="PAS_3"/>
    <property type="match status" value="1"/>
</dbReference>
<feature type="domain" description="Histidine kinase" evidence="8">
    <location>
        <begin position="665"/>
        <end position="940"/>
    </location>
</feature>
<dbReference type="SMART" id="SM00091">
    <property type="entry name" value="PAS"/>
    <property type="match status" value="1"/>
</dbReference>
<dbReference type="PRINTS" id="PR00344">
    <property type="entry name" value="BCTRLSENSOR"/>
</dbReference>
<gene>
    <name evidence="12" type="ORF">M436DRAFT_47053</name>
</gene>
<dbReference type="Proteomes" id="UP000027730">
    <property type="component" value="Unassembled WGS sequence"/>
</dbReference>
<dbReference type="PROSITE" id="PS50109">
    <property type="entry name" value="HIS_KIN"/>
    <property type="match status" value="1"/>
</dbReference>
<evidence type="ECO:0000256" key="3">
    <source>
        <dbReference type="ARBA" id="ARBA00022553"/>
    </source>
</evidence>
<organism evidence="12 13">
    <name type="scientific">Aureobasidium namibiae CBS 147.97</name>
    <dbReference type="NCBI Taxonomy" id="1043004"/>
    <lineage>
        <taxon>Eukaryota</taxon>
        <taxon>Fungi</taxon>
        <taxon>Dikarya</taxon>
        <taxon>Ascomycota</taxon>
        <taxon>Pezizomycotina</taxon>
        <taxon>Dothideomycetes</taxon>
        <taxon>Dothideomycetidae</taxon>
        <taxon>Dothideales</taxon>
        <taxon>Saccotheciaceae</taxon>
        <taxon>Aureobasidium</taxon>
    </lineage>
</organism>
<feature type="modified residue" description="4-aspartylphosphate" evidence="6">
    <location>
        <position position="1040"/>
    </location>
</feature>
<dbReference type="InterPro" id="IPR001789">
    <property type="entry name" value="Sig_transdc_resp-reg_receiver"/>
</dbReference>
<dbReference type="InterPro" id="IPR005467">
    <property type="entry name" value="His_kinase_dom"/>
</dbReference>
<dbReference type="InterPro" id="IPR003661">
    <property type="entry name" value="HisK_dim/P_dom"/>
</dbReference>
<evidence type="ECO:0000313" key="12">
    <source>
        <dbReference type="EMBL" id="KEQ72981.1"/>
    </source>
</evidence>
<dbReference type="InterPro" id="IPR000700">
    <property type="entry name" value="PAS-assoc_C"/>
</dbReference>
<dbReference type="PROSITE" id="PS50112">
    <property type="entry name" value="PAS"/>
    <property type="match status" value="1"/>
</dbReference>
<evidence type="ECO:0000259" key="9">
    <source>
        <dbReference type="PROSITE" id="PS50110"/>
    </source>
</evidence>
<dbReference type="GeneID" id="25410634"/>
<dbReference type="EMBL" id="KL584710">
    <property type="protein sequence ID" value="KEQ72981.1"/>
    <property type="molecule type" value="Genomic_DNA"/>
</dbReference>
<keyword evidence="13" id="KW-1185">Reference proteome</keyword>
<protein>
    <recommendedName>
        <fullName evidence="2">histidine kinase</fullName>
        <ecNumber evidence="2">2.7.13.3</ecNumber>
    </recommendedName>
</protein>
<dbReference type="OrthoDB" id="60033at2759"/>
<dbReference type="SMART" id="SM00448">
    <property type="entry name" value="REC"/>
    <property type="match status" value="1"/>
</dbReference>
<dbReference type="SUPFAM" id="SSF55874">
    <property type="entry name" value="ATPase domain of HSP90 chaperone/DNA topoisomerase II/histidine kinase"/>
    <property type="match status" value="1"/>
</dbReference>
<dbReference type="SMART" id="SM00387">
    <property type="entry name" value="HATPase_c"/>
    <property type="match status" value="1"/>
</dbReference>
<dbReference type="PANTHER" id="PTHR43047:SF72">
    <property type="entry name" value="OSMOSENSING HISTIDINE PROTEIN KINASE SLN1"/>
    <property type="match status" value="1"/>
</dbReference>
<dbReference type="Pfam" id="PF02518">
    <property type="entry name" value="HATPase_c"/>
    <property type="match status" value="1"/>
</dbReference>
<dbReference type="Gene3D" id="3.30.450.20">
    <property type="entry name" value="PAS domain"/>
    <property type="match status" value="2"/>
</dbReference>
<dbReference type="CDD" id="cd00082">
    <property type="entry name" value="HisKA"/>
    <property type="match status" value="1"/>
</dbReference>
<feature type="compositionally biased region" description="Low complexity" evidence="7">
    <location>
        <begin position="140"/>
        <end position="154"/>
    </location>
</feature>
<evidence type="ECO:0000313" key="13">
    <source>
        <dbReference type="Proteomes" id="UP000027730"/>
    </source>
</evidence>
<dbReference type="Pfam" id="PF00072">
    <property type="entry name" value="Response_reg"/>
    <property type="match status" value="1"/>
</dbReference>
<dbReference type="HOGENOM" id="CLU_000445_82_4_1"/>